<name>A0A3N2BGV5_9MICO</name>
<reference evidence="2 3" key="1">
    <citation type="submission" date="2018-11" db="EMBL/GenBank/DDBJ databases">
        <title>Sequencing the genomes of 1000 actinobacteria strains.</title>
        <authorList>
            <person name="Klenk H.-P."/>
        </authorList>
    </citation>
    <scope>NUCLEOTIDE SEQUENCE [LARGE SCALE GENOMIC DNA]</scope>
    <source>
        <strain evidence="2 3">DSM 11294</strain>
    </source>
</reference>
<dbReference type="AlphaFoldDB" id="A0A3N2BGV5"/>
<keyword evidence="3" id="KW-1185">Reference proteome</keyword>
<dbReference type="EMBL" id="RKHK01000001">
    <property type="protein sequence ID" value="ROR74492.1"/>
    <property type="molecule type" value="Genomic_DNA"/>
</dbReference>
<protein>
    <submittedName>
        <fullName evidence="2">Lysophospholipase L1-like esterase</fullName>
    </submittedName>
</protein>
<feature type="domain" description="SGNH hydrolase-type esterase" evidence="1">
    <location>
        <begin position="173"/>
        <end position="294"/>
    </location>
</feature>
<sequence>MIEVDLGRTVEFRGVVRVERTARGWLPRRLSEEAFQRLPDRFMRAAVGQSAGIRLAMRTDATRMRLRVAAMKMVENPELPLPEAWYDVTVEGQVIASASSDVGSRYLFSFESSIEGIVPGPDSELEFELPGGGERELEIWLPYTDEVEVLGLWADRSVLTPEPSGRLRWLHHGSSISHGYNSSRTTTTWPVVAARLLGLDLTSFGFSGNAMLDQMTARTIRDTPADLITLKLGINVVNGDAMRLRVFRAAVQGFLDTIRDGHPTTPVVVISPVCCPPVESCPGPTVFEEGREPQWVTTAGRPEEIAAGKLSLGVIREELAAIVEARQVEDPFLGYLDGSRLYGPEDAVRLPMPDNLHPDDAVAELIATRFAELVRWPGAEEPAQA</sequence>
<organism evidence="2 3">
    <name type="scientific">Bogoriella caseilytica</name>
    <dbReference type="NCBI Taxonomy" id="56055"/>
    <lineage>
        <taxon>Bacteria</taxon>
        <taxon>Bacillati</taxon>
        <taxon>Actinomycetota</taxon>
        <taxon>Actinomycetes</taxon>
        <taxon>Micrococcales</taxon>
        <taxon>Bogoriellaceae</taxon>
        <taxon>Bogoriella</taxon>
    </lineage>
</organism>
<evidence type="ECO:0000313" key="2">
    <source>
        <dbReference type="EMBL" id="ROR74492.1"/>
    </source>
</evidence>
<dbReference type="OrthoDB" id="2060945at2"/>
<comment type="caution">
    <text evidence="2">The sequence shown here is derived from an EMBL/GenBank/DDBJ whole genome shotgun (WGS) entry which is preliminary data.</text>
</comment>
<gene>
    <name evidence="2" type="ORF">EDD31_2908</name>
</gene>
<dbReference type="Pfam" id="PF13472">
    <property type="entry name" value="Lipase_GDSL_2"/>
    <property type="match status" value="1"/>
</dbReference>
<accession>A0A3N2BGV5</accession>
<dbReference type="RefSeq" id="WP_123304841.1">
    <property type="nucleotide sequence ID" value="NZ_RKHK01000001.1"/>
</dbReference>
<proteinExistence type="predicted"/>
<dbReference type="InterPro" id="IPR013830">
    <property type="entry name" value="SGNH_hydro"/>
</dbReference>
<evidence type="ECO:0000259" key="1">
    <source>
        <dbReference type="Pfam" id="PF13472"/>
    </source>
</evidence>
<dbReference type="Gene3D" id="3.40.50.1110">
    <property type="entry name" value="SGNH hydrolase"/>
    <property type="match status" value="1"/>
</dbReference>
<evidence type="ECO:0000313" key="3">
    <source>
        <dbReference type="Proteomes" id="UP000280668"/>
    </source>
</evidence>
<dbReference type="Gene3D" id="2.60.120.260">
    <property type="entry name" value="Galactose-binding domain-like"/>
    <property type="match status" value="1"/>
</dbReference>
<dbReference type="Proteomes" id="UP000280668">
    <property type="component" value="Unassembled WGS sequence"/>
</dbReference>
<dbReference type="SUPFAM" id="SSF52266">
    <property type="entry name" value="SGNH hydrolase"/>
    <property type="match status" value="1"/>
</dbReference>
<dbReference type="InterPro" id="IPR036514">
    <property type="entry name" value="SGNH_hydro_sf"/>
</dbReference>